<reference evidence="3 4" key="1">
    <citation type="submission" date="2016-10" db="EMBL/GenBank/DDBJ databases">
        <authorList>
            <person name="Varghese N."/>
            <person name="Submissions S."/>
        </authorList>
    </citation>
    <scope>NUCLEOTIDE SEQUENCE [LARGE SCALE GENOMIC DNA]</scope>
    <source>
        <strain evidence="3 4">BS2776</strain>
    </source>
</reference>
<evidence type="ECO:0000259" key="2">
    <source>
        <dbReference type="Pfam" id="PF14279"/>
    </source>
</evidence>
<keyword evidence="3" id="KW-0255">Endonuclease</keyword>
<keyword evidence="3" id="KW-0378">Hydrolase</keyword>
<keyword evidence="4" id="KW-1185">Reference proteome</keyword>
<keyword evidence="3" id="KW-0540">Nuclease</keyword>
<accession>A0ABY0RK31</accession>
<organism evidence="3 4">
    <name type="scientific">Pseudomonas poae</name>
    <dbReference type="NCBI Taxonomy" id="200451"/>
    <lineage>
        <taxon>Bacteria</taxon>
        <taxon>Pseudomonadati</taxon>
        <taxon>Pseudomonadota</taxon>
        <taxon>Gammaproteobacteria</taxon>
        <taxon>Pseudomonadales</taxon>
        <taxon>Pseudomonadaceae</taxon>
        <taxon>Pseudomonas</taxon>
    </lineage>
</organism>
<name>A0ABY0RK31_9PSED</name>
<evidence type="ECO:0000256" key="1">
    <source>
        <dbReference type="SAM" id="MobiDB-lite"/>
    </source>
</evidence>
<dbReference type="Pfam" id="PF14279">
    <property type="entry name" value="HNH_5"/>
    <property type="match status" value="1"/>
</dbReference>
<dbReference type="EMBL" id="LT629706">
    <property type="protein sequence ID" value="SDO20280.1"/>
    <property type="molecule type" value="Genomic_DNA"/>
</dbReference>
<gene>
    <name evidence="3" type="ORF">SAMN04490208_2931</name>
</gene>
<protein>
    <submittedName>
        <fullName evidence="3">HNH endonuclease</fullName>
    </submittedName>
</protein>
<feature type="region of interest" description="Disordered" evidence="1">
    <location>
        <begin position="1"/>
        <end position="22"/>
    </location>
</feature>
<feature type="domain" description="HNH endonuclease 5" evidence="2">
    <location>
        <begin position="73"/>
        <end position="124"/>
    </location>
</feature>
<evidence type="ECO:0000313" key="4">
    <source>
        <dbReference type="Proteomes" id="UP000181903"/>
    </source>
</evidence>
<dbReference type="GO" id="GO:0004519">
    <property type="term" value="F:endonuclease activity"/>
    <property type="evidence" value="ECO:0007669"/>
    <property type="project" value="UniProtKB-KW"/>
</dbReference>
<feature type="compositionally biased region" description="Polar residues" evidence="1">
    <location>
        <begin position="11"/>
        <end position="21"/>
    </location>
</feature>
<proteinExistence type="predicted"/>
<dbReference type="InterPro" id="IPR029471">
    <property type="entry name" value="HNH_5"/>
</dbReference>
<sequence>MPSAPGRKNFTDTPRSTQVASNLAERRCPAEEYLTVQGHKMNVEDESLDGFRLIEAGIVGAGHKHYIGERFICRFCGLGRESVTFKNKAHAIPEFLGNHQLILNSECDSCNKHFGNTIEPHLEKYTHPFRALNGITNKSRKTPKHSDEKIGAFQMDRHTNNISITLNVDDALVHHEDRNHVSWEMQRKHFVPYMAYKALCKIAVSVAHERYLPLLKPTLEWLNPLTNREMSINPAIVIETLTPGTRYTSCVYRLYLRNTNTIPHCLFWIAFGSFSLMTLVPTGLDFKAGVALQSELPYMPDTRSEEDIAIYGHQLHIERDFSSKEPISFPHEVHIQFEAVKKTSPPKKETT</sequence>
<dbReference type="Proteomes" id="UP000181903">
    <property type="component" value="Chromosome I"/>
</dbReference>
<evidence type="ECO:0000313" key="3">
    <source>
        <dbReference type="EMBL" id="SDO20280.1"/>
    </source>
</evidence>